<gene>
    <name evidence="4" type="ORF">JJJ17_18405</name>
</gene>
<evidence type="ECO:0000256" key="1">
    <source>
        <dbReference type="SAM" id="Phobius"/>
    </source>
</evidence>
<feature type="domain" description="FecR protein" evidence="2">
    <location>
        <begin position="107"/>
        <end position="197"/>
    </location>
</feature>
<reference evidence="4" key="1">
    <citation type="submission" date="2021-01" db="EMBL/GenBank/DDBJ databases">
        <title>Paracoccus amoyensis sp. nov., isolated from the surface seawater along the coast of Xiamen Island, China.</title>
        <authorList>
            <person name="Lyu L."/>
        </authorList>
    </citation>
    <scope>NUCLEOTIDE SEQUENCE</scope>
    <source>
        <strain evidence="4">MJ17</strain>
    </source>
</reference>
<keyword evidence="1" id="KW-1133">Transmembrane helix</keyword>
<dbReference type="InterPro" id="IPR006860">
    <property type="entry name" value="FecR"/>
</dbReference>
<feature type="domain" description="FecR N-terminal" evidence="3">
    <location>
        <begin position="12"/>
        <end position="53"/>
    </location>
</feature>
<dbReference type="Pfam" id="PF16220">
    <property type="entry name" value="DUF4880"/>
    <property type="match status" value="1"/>
</dbReference>
<keyword evidence="1" id="KW-0812">Transmembrane</keyword>
<keyword evidence="1" id="KW-0472">Membrane</keyword>
<dbReference type="PANTHER" id="PTHR30273:SF2">
    <property type="entry name" value="PROTEIN FECR"/>
    <property type="match status" value="1"/>
</dbReference>
<comment type="caution">
    <text evidence="4">The sequence shown here is derived from an EMBL/GenBank/DDBJ whole genome shotgun (WGS) entry which is preliminary data.</text>
</comment>
<dbReference type="PANTHER" id="PTHR30273">
    <property type="entry name" value="PERIPLASMIC SIGNAL SENSOR AND SIGMA FACTOR ACTIVATOR FECR-RELATED"/>
    <property type="match status" value="1"/>
</dbReference>
<sequence>MPDRAARKRNHQAADWVLRQHEGRMSGSDDAAFRAWLAADPQNGRAHDAARRLLGEAGRAISADPELRSFQYQPRRTGPVIGALAALAVGLGYFLWSDGVMHLRADIVASADQIPVTTLDDGSVMQMNASSAVDIDMAGDHRTIRLLRGQAWFQVAPDPTRPFTVEAGDTRVTALGTAFDVRLDQAGVQVTVTEHAVSLEVQDKPELAARVNQGQRATYDAATDQIDSAATDGQAELAWRRGKLIVDNAPLSLVIDEMNRHFPGTIRIANSALADRRVSGTLKVTDTEGSLSFLHEALGIRSTRLGPFVLLRN</sequence>
<name>A0A934SMP6_9RHOB</name>
<dbReference type="AlphaFoldDB" id="A0A934SMP6"/>
<dbReference type="EMBL" id="JAEPRQ010000010">
    <property type="protein sequence ID" value="MBK4217909.1"/>
    <property type="molecule type" value="Genomic_DNA"/>
</dbReference>
<organism evidence="4 5">
    <name type="scientific">Paracoccus caeni</name>
    <dbReference type="NCBI Taxonomy" id="657651"/>
    <lineage>
        <taxon>Bacteria</taxon>
        <taxon>Pseudomonadati</taxon>
        <taxon>Pseudomonadota</taxon>
        <taxon>Alphaproteobacteria</taxon>
        <taxon>Rhodobacterales</taxon>
        <taxon>Paracoccaceae</taxon>
        <taxon>Paracoccus</taxon>
    </lineage>
</organism>
<evidence type="ECO:0000259" key="3">
    <source>
        <dbReference type="Pfam" id="PF16220"/>
    </source>
</evidence>
<dbReference type="Pfam" id="PF04773">
    <property type="entry name" value="FecR"/>
    <property type="match status" value="1"/>
</dbReference>
<protein>
    <submittedName>
        <fullName evidence="4">FecR family protein</fullName>
    </submittedName>
</protein>
<keyword evidence="5" id="KW-1185">Reference proteome</keyword>
<accession>A0A934SMP6</accession>
<dbReference type="PIRSF" id="PIRSF018266">
    <property type="entry name" value="FecR"/>
    <property type="match status" value="1"/>
</dbReference>
<dbReference type="RefSeq" id="WP_200689102.1">
    <property type="nucleotide sequence ID" value="NZ_JAEPRQ010000010.1"/>
</dbReference>
<dbReference type="Gene3D" id="2.60.120.1440">
    <property type="match status" value="1"/>
</dbReference>
<dbReference type="GO" id="GO:0016989">
    <property type="term" value="F:sigma factor antagonist activity"/>
    <property type="evidence" value="ECO:0007669"/>
    <property type="project" value="TreeGrafter"/>
</dbReference>
<feature type="transmembrane region" description="Helical" evidence="1">
    <location>
        <begin position="77"/>
        <end position="96"/>
    </location>
</feature>
<evidence type="ECO:0000259" key="2">
    <source>
        <dbReference type="Pfam" id="PF04773"/>
    </source>
</evidence>
<dbReference type="InterPro" id="IPR032623">
    <property type="entry name" value="FecR_N"/>
</dbReference>
<proteinExistence type="predicted"/>
<dbReference type="InterPro" id="IPR012373">
    <property type="entry name" value="Ferrdict_sens_TM"/>
</dbReference>
<evidence type="ECO:0000313" key="5">
    <source>
        <dbReference type="Proteomes" id="UP000640485"/>
    </source>
</evidence>
<dbReference type="Proteomes" id="UP000640485">
    <property type="component" value="Unassembled WGS sequence"/>
</dbReference>
<dbReference type="Gene3D" id="3.55.50.30">
    <property type="match status" value="1"/>
</dbReference>
<evidence type="ECO:0000313" key="4">
    <source>
        <dbReference type="EMBL" id="MBK4217909.1"/>
    </source>
</evidence>